<dbReference type="Pfam" id="PF04266">
    <property type="entry name" value="ASCH"/>
    <property type="match status" value="1"/>
</dbReference>
<dbReference type="Gene3D" id="2.30.130.30">
    <property type="entry name" value="Hypothetical protein"/>
    <property type="match status" value="1"/>
</dbReference>
<accession>A0A1I5B140</accession>
<gene>
    <name evidence="2" type="ORF">SAMN05421738_1206</name>
</gene>
<dbReference type="EMBL" id="FOUZ01000020">
    <property type="protein sequence ID" value="SFN68425.1"/>
    <property type="molecule type" value="Genomic_DNA"/>
</dbReference>
<protein>
    <submittedName>
        <fullName evidence="2">Predicted transcriptional regulator, contains an HTH and PUA-like domains</fullName>
    </submittedName>
</protein>
<feature type="domain" description="ASCH" evidence="1">
    <location>
        <begin position="5"/>
        <end position="99"/>
    </location>
</feature>
<dbReference type="STRING" id="684065.SAMN05421738_1206"/>
<dbReference type="OrthoDB" id="9800495at2"/>
<name>A0A1I5B140_9FLAO</name>
<dbReference type="Proteomes" id="UP000199149">
    <property type="component" value="Unassembled WGS sequence"/>
</dbReference>
<dbReference type="SUPFAM" id="SSF88697">
    <property type="entry name" value="PUA domain-like"/>
    <property type="match status" value="1"/>
</dbReference>
<evidence type="ECO:0000313" key="2">
    <source>
        <dbReference type="EMBL" id="SFN68425.1"/>
    </source>
</evidence>
<evidence type="ECO:0000259" key="1">
    <source>
        <dbReference type="SMART" id="SM01022"/>
    </source>
</evidence>
<dbReference type="InterPro" id="IPR007374">
    <property type="entry name" value="ASCH_domain"/>
</dbReference>
<dbReference type="AlphaFoldDB" id="A0A1I5B140"/>
<dbReference type="InterPro" id="IPR015947">
    <property type="entry name" value="PUA-like_sf"/>
</dbReference>
<keyword evidence="3" id="KW-1185">Reference proteome</keyword>
<sequence>MKVILSIKPKYALKILEGKKTYELRKTIFKNSEIKTVLIYASAPISKIIGEFQIDNIIHLELDELWKTVKEKAEVDKDFFDEYFETKQKGYAIAIKNVKKYKTSIDISEKYGIKAPQSFAYLK</sequence>
<organism evidence="2 3">
    <name type="scientific">Algoriella xinjiangensis</name>
    <dbReference type="NCBI Taxonomy" id="684065"/>
    <lineage>
        <taxon>Bacteria</taxon>
        <taxon>Pseudomonadati</taxon>
        <taxon>Bacteroidota</taxon>
        <taxon>Flavobacteriia</taxon>
        <taxon>Flavobacteriales</taxon>
        <taxon>Weeksellaceae</taxon>
        <taxon>Algoriella</taxon>
    </lineage>
</organism>
<dbReference type="RefSeq" id="WP_092910410.1">
    <property type="nucleotide sequence ID" value="NZ_FOUZ01000020.1"/>
</dbReference>
<reference evidence="3" key="1">
    <citation type="submission" date="2016-10" db="EMBL/GenBank/DDBJ databases">
        <authorList>
            <person name="Varghese N."/>
            <person name="Submissions S."/>
        </authorList>
    </citation>
    <scope>NUCLEOTIDE SEQUENCE [LARGE SCALE GENOMIC DNA]</scope>
    <source>
        <strain evidence="3">XJ109</strain>
    </source>
</reference>
<evidence type="ECO:0000313" key="3">
    <source>
        <dbReference type="Proteomes" id="UP000199149"/>
    </source>
</evidence>
<proteinExistence type="predicted"/>
<dbReference type="SMART" id="SM01022">
    <property type="entry name" value="ASCH"/>
    <property type="match status" value="1"/>
</dbReference>